<gene>
    <name evidence="9" type="ORF">R6G71_01145</name>
</gene>
<proteinExistence type="inferred from homology"/>
<comment type="caution">
    <text evidence="9">The sequence shown here is derived from an EMBL/GenBank/DDBJ whole genome shotgun (WGS) entry which is preliminary data.</text>
</comment>
<dbReference type="GO" id="GO:0004252">
    <property type="term" value="F:serine-type endopeptidase activity"/>
    <property type="evidence" value="ECO:0007669"/>
    <property type="project" value="InterPro"/>
</dbReference>
<evidence type="ECO:0000256" key="2">
    <source>
        <dbReference type="ARBA" id="ARBA00009045"/>
    </source>
</evidence>
<feature type="transmembrane region" description="Helical" evidence="7">
    <location>
        <begin position="177"/>
        <end position="194"/>
    </location>
</feature>
<evidence type="ECO:0000256" key="4">
    <source>
        <dbReference type="ARBA" id="ARBA00022801"/>
    </source>
</evidence>
<evidence type="ECO:0000313" key="9">
    <source>
        <dbReference type="EMBL" id="MDY5152663.1"/>
    </source>
</evidence>
<feature type="transmembrane region" description="Helical" evidence="7">
    <location>
        <begin position="120"/>
        <end position="141"/>
    </location>
</feature>
<sequence length="225" mass="25100">MRGNLGMQETVRRKTWRPWLTITLIAANVLVYVMEMVWSNASQALLFAPGIAQIEPYRFLSSAFTHSGFWHLVLNMYALWLVGMWLERMIGRWRFACIYLLSAIAGNIFVLLVATPGEMSWWTGVVGASGAVFGLFGALFVAQRSFGRRDTQLVVVIAINLIVGFIPGMNISWQSHVGGLIAGAVLMAATLRPLKRGRRASAIRDIAVYLLVLGIYAALIWYGYR</sequence>
<dbReference type="EC" id="3.4.21.-" evidence="9"/>
<dbReference type="InterPro" id="IPR022764">
    <property type="entry name" value="Peptidase_S54_rhomboid_dom"/>
</dbReference>
<dbReference type="PANTHER" id="PTHR43731">
    <property type="entry name" value="RHOMBOID PROTEASE"/>
    <property type="match status" value="1"/>
</dbReference>
<evidence type="ECO:0000256" key="5">
    <source>
        <dbReference type="ARBA" id="ARBA00022989"/>
    </source>
</evidence>
<evidence type="ECO:0000256" key="6">
    <source>
        <dbReference type="ARBA" id="ARBA00023136"/>
    </source>
</evidence>
<evidence type="ECO:0000256" key="3">
    <source>
        <dbReference type="ARBA" id="ARBA00022692"/>
    </source>
</evidence>
<feature type="transmembrane region" description="Helical" evidence="7">
    <location>
        <begin position="68"/>
        <end position="86"/>
    </location>
</feature>
<feature type="domain" description="Peptidase S54 rhomboid" evidence="8">
    <location>
        <begin position="55"/>
        <end position="191"/>
    </location>
</feature>
<accession>A0AAW9HN84</accession>
<comment type="subcellular location">
    <subcellularLocation>
        <location evidence="1">Membrane</location>
        <topology evidence="1">Multi-pass membrane protein</topology>
    </subcellularLocation>
</comment>
<dbReference type="InterPro" id="IPR050925">
    <property type="entry name" value="Rhomboid_protease_S54"/>
</dbReference>
<name>A0AAW9HN84_9ACTO</name>
<keyword evidence="6 7" id="KW-0472">Membrane</keyword>
<dbReference type="GO" id="GO:0016020">
    <property type="term" value="C:membrane"/>
    <property type="evidence" value="ECO:0007669"/>
    <property type="project" value="UniProtKB-SubCell"/>
</dbReference>
<organism evidence="9 10">
    <name type="scientific">Actinobaculum suis</name>
    <dbReference type="NCBI Taxonomy" id="1657"/>
    <lineage>
        <taxon>Bacteria</taxon>
        <taxon>Bacillati</taxon>
        <taxon>Actinomycetota</taxon>
        <taxon>Actinomycetes</taxon>
        <taxon>Actinomycetales</taxon>
        <taxon>Actinomycetaceae</taxon>
        <taxon>Actinobaculum</taxon>
    </lineage>
</organism>
<keyword evidence="5 7" id="KW-1133">Transmembrane helix</keyword>
<feature type="transmembrane region" description="Helical" evidence="7">
    <location>
        <begin position="153"/>
        <end position="171"/>
    </location>
</feature>
<dbReference type="PANTHER" id="PTHR43731:SF14">
    <property type="entry name" value="PRESENILIN-ASSOCIATED RHOMBOID-LIKE PROTEIN, MITOCHONDRIAL"/>
    <property type="match status" value="1"/>
</dbReference>
<dbReference type="Pfam" id="PF01694">
    <property type="entry name" value="Rhomboid"/>
    <property type="match status" value="1"/>
</dbReference>
<evidence type="ECO:0000259" key="8">
    <source>
        <dbReference type="Pfam" id="PF01694"/>
    </source>
</evidence>
<dbReference type="Gene3D" id="1.20.1540.10">
    <property type="entry name" value="Rhomboid-like"/>
    <property type="match status" value="1"/>
</dbReference>
<dbReference type="SUPFAM" id="SSF144091">
    <property type="entry name" value="Rhomboid-like"/>
    <property type="match status" value="1"/>
</dbReference>
<keyword evidence="4 9" id="KW-0378">Hydrolase</keyword>
<dbReference type="InterPro" id="IPR035952">
    <property type="entry name" value="Rhomboid-like_sf"/>
</dbReference>
<dbReference type="EMBL" id="JAWNFU010000001">
    <property type="protein sequence ID" value="MDY5152663.1"/>
    <property type="molecule type" value="Genomic_DNA"/>
</dbReference>
<feature type="transmembrane region" description="Helical" evidence="7">
    <location>
        <begin position="206"/>
        <end position="224"/>
    </location>
</feature>
<protein>
    <submittedName>
        <fullName evidence="9">Rhomboid family intramembrane serine protease</fullName>
        <ecNumber evidence="9">3.4.21.-</ecNumber>
    </submittedName>
</protein>
<keyword evidence="9" id="KW-0645">Protease</keyword>
<keyword evidence="3 7" id="KW-0812">Transmembrane</keyword>
<feature type="transmembrane region" description="Helical" evidence="7">
    <location>
        <begin position="20"/>
        <end position="38"/>
    </location>
</feature>
<comment type="similarity">
    <text evidence="2">Belongs to the peptidase S54 family.</text>
</comment>
<evidence type="ECO:0000313" key="10">
    <source>
        <dbReference type="Proteomes" id="UP001273799"/>
    </source>
</evidence>
<dbReference type="Proteomes" id="UP001273799">
    <property type="component" value="Unassembled WGS sequence"/>
</dbReference>
<evidence type="ECO:0000256" key="1">
    <source>
        <dbReference type="ARBA" id="ARBA00004141"/>
    </source>
</evidence>
<evidence type="ECO:0000256" key="7">
    <source>
        <dbReference type="SAM" id="Phobius"/>
    </source>
</evidence>
<dbReference type="RefSeq" id="WP_049619704.1">
    <property type="nucleotide sequence ID" value="NZ_FNAU01000002.1"/>
</dbReference>
<dbReference type="GO" id="GO:0006508">
    <property type="term" value="P:proteolysis"/>
    <property type="evidence" value="ECO:0007669"/>
    <property type="project" value="UniProtKB-KW"/>
</dbReference>
<reference evidence="9" key="1">
    <citation type="submission" date="2023-10" db="EMBL/GenBank/DDBJ databases">
        <title>Whole Genome based description of the genera Actinobaculum and Actinotignum reveals a complex phylogenetic relationship within the species included in the genus Actinotignum.</title>
        <authorList>
            <person name="Jensen C.S."/>
            <person name="Dargis R."/>
            <person name="Kemp M."/>
            <person name="Christensen J.J."/>
        </authorList>
    </citation>
    <scope>NUCLEOTIDE SEQUENCE</scope>
    <source>
        <strain evidence="9">Actinobaculum_suis_CCUG19206T</strain>
    </source>
</reference>
<feature type="transmembrane region" description="Helical" evidence="7">
    <location>
        <begin position="93"/>
        <end position="114"/>
    </location>
</feature>
<dbReference type="AlphaFoldDB" id="A0AAW9HN84"/>